<name>A0A086MZ78_9ACTN</name>
<proteinExistence type="predicted"/>
<dbReference type="EMBL" id="JNFQ01000002">
    <property type="protein sequence ID" value="KFG74196.1"/>
    <property type="molecule type" value="Genomic_DNA"/>
</dbReference>
<accession>A0A086MZ78</accession>
<organism evidence="1 2">
    <name type="scientific">Streptomyces mutabilis</name>
    <dbReference type="NCBI Taxonomy" id="67332"/>
    <lineage>
        <taxon>Bacteria</taxon>
        <taxon>Bacillati</taxon>
        <taxon>Actinomycetota</taxon>
        <taxon>Actinomycetes</taxon>
        <taxon>Kitasatosporales</taxon>
        <taxon>Streptomycetaceae</taxon>
        <taxon>Streptomyces</taxon>
    </lineage>
</organism>
<evidence type="ECO:0000313" key="2">
    <source>
        <dbReference type="Proteomes" id="UP000029095"/>
    </source>
</evidence>
<protein>
    <submittedName>
        <fullName evidence="1">Uncharacterized protein</fullName>
    </submittedName>
</protein>
<comment type="caution">
    <text evidence="1">The sequence shown here is derived from an EMBL/GenBank/DDBJ whole genome shotgun (WGS) entry which is preliminary data.</text>
</comment>
<dbReference type="AlphaFoldDB" id="A0A086MZ78"/>
<sequence length="153" mass="16076">MTQVGDETEALQHRLRLVVHREPGLVQGGAHLRAVPEPPVPGPPFGHAGVPLALVHRVGEVHPAQRDDADLGHLDDGGRPIVRVDDHRPMPHLGQRLPVPLVLDDEAGRGGLGPVEIAATSWSRRGPGNANSALGSVSMCEKAETGSGVLAEQ</sequence>
<dbReference type="HOGENOM" id="CLU_1712282_0_0_11"/>
<evidence type="ECO:0000313" key="1">
    <source>
        <dbReference type="EMBL" id="KFG74196.1"/>
    </source>
</evidence>
<gene>
    <name evidence="1" type="ORF">FM21_25855</name>
</gene>
<dbReference type="Proteomes" id="UP000029095">
    <property type="component" value="Unassembled WGS sequence"/>
</dbReference>
<reference evidence="1 2" key="1">
    <citation type="submission" date="2014-05" db="EMBL/GenBank/DDBJ databases">
        <title>Complete genome sequence of the Streptomyces mutabilis TRM45540.</title>
        <authorList>
            <person name="Luo X."/>
            <person name="Zhang L."/>
        </authorList>
    </citation>
    <scope>NUCLEOTIDE SEQUENCE [LARGE SCALE GENOMIC DNA]</scope>
    <source>
        <strain evidence="1 2">TRM45540</strain>
    </source>
</reference>
<keyword evidence="2" id="KW-1185">Reference proteome</keyword>